<feature type="region of interest" description="Disordered" evidence="1">
    <location>
        <begin position="1"/>
        <end position="71"/>
    </location>
</feature>
<organism evidence="2 3">
    <name type="scientific">Alicycliphilus denitrificans</name>
    <dbReference type="NCBI Taxonomy" id="179636"/>
    <lineage>
        <taxon>Bacteria</taxon>
        <taxon>Pseudomonadati</taxon>
        <taxon>Pseudomonadota</taxon>
        <taxon>Betaproteobacteria</taxon>
        <taxon>Burkholderiales</taxon>
        <taxon>Comamonadaceae</taxon>
        <taxon>Alicycliphilus</taxon>
    </lineage>
</organism>
<dbReference type="EMBL" id="CP051298">
    <property type="protein sequence ID" value="QKD44923.1"/>
    <property type="molecule type" value="Genomic_DNA"/>
</dbReference>
<reference evidence="2 3" key="1">
    <citation type="submission" date="2020-05" db="EMBL/GenBank/DDBJ databases">
        <title>Complete genome sequence of Alicycliphilus denitrificans DP3.</title>
        <authorList>
            <person name="Chen X."/>
        </authorList>
    </citation>
    <scope>NUCLEOTIDE SEQUENCE [LARGE SCALE GENOMIC DNA]</scope>
    <source>
        <strain evidence="2 3">DP3</strain>
    </source>
</reference>
<dbReference type="Pfam" id="PF11843">
    <property type="entry name" value="DUF3363"/>
    <property type="match status" value="1"/>
</dbReference>
<dbReference type="RefSeq" id="WP_168728012.1">
    <property type="nucleotide sequence ID" value="NZ_CP051298.1"/>
</dbReference>
<gene>
    <name evidence="2" type="ORF">HF896_15515</name>
</gene>
<evidence type="ECO:0000313" key="2">
    <source>
        <dbReference type="EMBL" id="QKD44923.1"/>
    </source>
</evidence>
<protein>
    <submittedName>
        <fullName evidence="2">Relaxase/mobilization nuclease and DUF3363 domain-containing protein</fullName>
    </submittedName>
</protein>
<dbReference type="InterPro" id="IPR021795">
    <property type="entry name" value="DUF3363"/>
</dbReference>
<evidence type="ECO:0000256" key="1">
    <source>
        <dbReference type="SAM" id="MobiDB-lite"/>
    </source>
</evidence>
<evidence type="ECO:0000313" key="3">
    <source>
        <dbReference type="Proteomes" id="UP000500755"/>
    </source>
</evidence>
<accession>A0A858ZW26</accession>
<name>A0A858ZW26_9BURK</name>
<proteinExistence type="predicted"/>
<dbReference type="AlphaFoldDB" id="A0A858ZW26"/>
<feature type="compositionally biased region" description="Basic and acidic residues" evidence="1">
    <location>
        <begin position="1"/>
        <end position="10"/>
    </location>
</feature>
<dbReference type="Proteomes" id="UP000500755">
    <property type="component" value="Chromosome"/>
</dbReference>
<sequence>MTSRDDDRFRVRPGPPKSPRTGQPGGGQRFVSRVLREASKAGVKPSQTARAGGRSAAKLGRGHVAAQTAGRRLGPGARRVVIKARYVVLKQAGARSVETHLRYIEREGVDRDGGKGHAYGPTTDHADLADFEQRGRGDRHQFRFIVSPEDAQQLEDLRGYTRHLMTRMEGDLGTSLDWVAVDHWNTDNPHTHVVLRGRDQTGQDLVIARDYIATGMRQRACELATEWLGPRTEREIREGLLREVEQERWTSLDRGLQQQARDGVVDLTTADSDAARSPRTLLIGRLQRLTDMGLSQTDGMNRWRLRPDIEPTLRAMGERGDIVRTMQRALGSQQREMAVFTPGDGAQPVVGRVVGKGLADELQERGYLVLDGIDGRAHYVALPAGTELEQFPAGAVVEARGSAEARAVDKTIAGLAEGGLYRTDHHLALLRAQPGRGDPQETVAAHVRRLEALRRAGLAERVTEGVWRVPADLPERARHHDAQRLTSGSVTLQSHLPVERQTRVIGSTWLDRQLIAGAVGVADKGFGGELRETLRQRSDFLIERGLAERHGTRVVLARNLLGTLRQRDLDAAARGVAGETGLPYRPAVEGERVSGVYRRNVLLASGRFAMLDDGLGFSLVPWKPVIEKRLGQRMTAIVRGSTVTWELGRQRGLTI</sequence>